<name>A0A0D0B5T8_9AGAR</name>
<dbReference type="AlphaFoldDB" id="A0A0D0B5T8"/>
<feature type="transmembrane region" description="Helical" evidence="1">
    <location>
        <begin position="172"/>
        <end position="194"/>
    </location>
</feature>
<gene>
    <name evidence="2" type="ORF">GYMLUDRAFT_45058</name>
</gene>
<keyword evidence="1" id="KW-1133">Transmembrane helix</keyword>
<sequence>MTPEDQANLATLASSSIINIIDVVIISVGYGALILMTYIALRTLSMKPYKPSKKVFICCWAMLIIFTVVMIYIASFTFDIISGPAQKLGANAANNQIIFWSYMGPIVQAIPIVIGDGVVVWRAWVLLPEGRYWKMLVTTIMAANICVNVVYCVADDIFTLGQIEGFGTSWDWIALLVSLTVNVSMTLFIMWKWWDNQGTLRTTSSQNRSQLRKVFLLMIESGAIFCAMQSLTLIFTMLAHYIENAPLELIEAVRLINAIFRVATAWYPAAVIILIDLNKATVKTANNSSGMRNRTFTFSSVLHTLTRNKE</sequence>
<accession>A0A0D0B5T8</accession>
<organism evidence="2 3">
    <name type="scientific">Collybiopsis luxurians FD-317 M1</name>
    <dbReference type="NCBI Taxonomy" id="944289"/>
    <lineage>
        <taxon>Eukaryota</taxon>
        <taxon>Fungi</taxon>
        <taxon>Dikarya</taxon>
        <taxon>Basidiomycota</taxon>
        <taxon>Agaricomycotina</taxon>
        <taxon>Agaricomycetes</taxon>
        <taxon>Agaricomycetidae</taxon>
        <taxon>Agaricales</taxon>
        <taxon>Marasmiineae</taxon>
        <taxon>Omphalotaceae</taxon>
        <taxon>Collybiopsis</taxon>
        <taxon>Collybiopsis luxurians</taxon>
    </lineage>
</organism>
<feature type="transmembrane region" description="Helical" evidence="1">
    <location>
        <begin position="20"/>
        <end position="43"/>
    </location>
</feature>
<feature type="transmembrane region" description="Helical" evidence="1">
    <location>
        <begin position="55"/>
        <end position="78"/>
    </location>
</feature>
<keyword evidence="3" id="KW-1185">Reference proteome</keyword>
<evidence type="ECO:0000313" key="3">
    <source>
        <dbReference type="Proteomes" id="UP000053593"/>
    </source>
</evidence>
<evidence type="ECO:0000313" key="2">
    <source>
        <dbReference type="EMBL" id="KIK58740.1"/>
    </source>
</evidence>
<dbReference type="EMBL" id="KN834783">
    <property type="protein sequence ID" value="KIK58740.1"/>
    <property type="molecule type" value="Genomic_DNA"/>
</dbReference>
<feature type="transmembrane region" description="Helical" evidence="1">
    <location>
        <begin position="136"/>
        <end position="160"/>
    </location>
</feature>
<keyword evidence="1" id="KW-0812">Transmembrane</keyword>
<dbReference type="OrthoDB" id="2884172at2759"/>
<feature type="transmembrane region" description="Helical" evidence="1">
    <location>
        <begin position="258"/>
        <end position="277"/>
    </location>
</feature>
<dbReference type="HOGENOM" id="CLU_071641_1_0_1"/>
<dbReference type="Proteomes" id="UP000053593">
    <property type="component" value="Unassembled WGS sequence"/>
</dbReference>
<feature type="transmembrane region" description="Helical" evidence="1">
    <location>
        <begin position="98"/>
        <end position="124"/>
    </location>
</feature>
<reference evidence="2 3" key="1">
    <citation type="submission" date="2014-04" db="EMBL/GenBank/DDBJ databases">
        <title>Evolutionary Origins and Diversification of the Mycorrhizal Mutualists.</title>
        <authorList>
            <consortium name="DOE Joint Genome Institute"/>
            <consortium name="Mycorrhizal Genomics Consortium"/>
            <person name="Kohler A."/>
            <person name="Kuo A."/>
            <person name="Nagy L.G."/>
            <person name="Floudas D."/>
            <person name="Copeland A."/>
            <person name="Barry K.W."/>
            <person name="Cichocki N."/>
            <person name="Veneault-Fourrey C."/>
            <person name="LaButti K."/>
            <person name="Lindquist E.A."/>
            <person name="Lipzen A."/>
            <person name="Lundell T."/>
            <person name="Morin E."/>
            <person name="Murat C."/>
            <person name="Riley R."/>
            <person name="Ohm R."/>
            <person name="Sun H."/>
            <person name="Tunlid A."/>
            <person name="Henrissat B."/>
            <person name="Grigoriev I.V."/>
            <person name="Hibbett D.S."/>
            <person name="Martin F."/>
        </authorList>
    </citation>
    <scope>NUCLEOTIDE SEQUENCE [LARGE SCALE GENOMIC DNA]</scope>
    <source>
        <strain evidence="2 3">FD-317 M1</strain>
    </source>
</reference>
<feature type="transmembrane region" description="Helical" evidence="1">
    <location>
        <begin position="214"/>
        <end position="238"/>
    </location>
</feature>
<proteinExistence type="predicted"/>
<evidence type="ECO:0000256" key="1">
    <source>
        <dbReference type="SAM" id="Phobius"/>
    </source>
</evidence>
<keyword evidence="1" id="KW-0472">Membrane</keyword>
<protein>
    <submittedName>
        <fullName evidence="2">Uncharacterized protein</fullName>
    </submittedName>
</protein>